<dbReference type="Gene3D" id="1.20.1740.10">
    <property type="entry name" value="Amino acid/polyamine transporter I"/>
    <property type="match status" value="1"/>
</dbReference>
<feature type="transmembrane region" description="Helical" evidence="8">
    <location>
        <begin position="21"/>
        <end position="40"/>
    </location>
</feature>
<gene>
    <name evidence="9" type="ORF">UN64_02535</name>
</gene>
<organism evidence="9 10">
    <name type="scientific">Fictibacillus arsenicus</name>
    <dbReference type="NCBI Taxonomy" id="255247"/>
    <lineage>
        <taxon>Bacteria</taxon>
        <taxon>Bacillati</taxon>
        <taxon>Bacillota</taxon>
        <taxon>Bacilli</taxon>
        <taxon>Bacillales</taxon>
        <taxon>Fictibacillaceae</taxon>
        <taxon>Fictibacillus</taxon>
    </lineage>
</organism>
<comment type="caution">
    <text evidence="9">The sequence shown here is derived from an EMBL/GenBank/DDBJ whole genome shotgun (WGS) entry which is preliminary data.</text>
</comment>
<keyword evidence="4" id="KW-0309">Germination</keyword>
<reference evidence="9 10" key="1">
    <citation type="submission" date="2016-11" db="EMBL/GenBank/DDBJ databases">
        <authorList>
            <person name="Jaros S."/>
            <person name="Januszkiewicz K."/>
            <person name="Wedrychowicz H."/>
        </authorList>
    </citation>
    <scope>NUCLEOTIDE SEQUENCE [LARGE SCALE GENOMIC DNA]</scope>
    <source>
        <strain evidence="9 10">Con a/3</strain>
    </source>
</reference>
<comment type="subcellular location">
    <subcellularLocation>
        <location evidence="1">Membrane</location>
        <topology evidence="1">Multi-pass membrane protein</topology>
    </subcellularLocation>
</comment>
<dbReference type="Proteomes" id="UP000188597">
    <property type="component" value="Unassembled WGS sequence"/>
</dbReference>
<comment type="similarity">
    <text evidence="2">Belongs to the amino acid-polyamine-organocation (APC) superfamily. Spore germination protein (SGP) (TC 2.A.3.9) family.</text>
</comment>
<keyword evidence="3" id="KW-0813">Transport</keyword>
<name>A0A1V3GB62_9BACL</name>
<dbReference type="GO" id="GO:0016020">
    <property type="term" value="C:membrane"/>
    <property type="evidence" value="ECO:0007669"/>
    <property type="project" value="UniProtKB-SubCell"/>
</dbReference>
<evidence type="ECO:0000256" key="1">
    <source>
        <dbReference type="ARBA" id="ARBA00004141"/>
    </source>
</evidence>
<feature type="transmembrane region" description="Helical" evidence="8">
    <location>
        <begin position="52"/>
        <end position="73"/>
    </location>
</feature>
<keyword evidence="5 8" id="KW-0812">Transmembrane</keyword>
<evidence type="ECO:0000256" key="6">
    <source>
        <dbReference type="ARBA" id="ARBA00022989"/>
    </source>
</evidence>
<evidence type="ECO:0000256" key="5">
    <source>
        <dbReference type="ARBA" id="ARBA00022692"/>
    </source>
</evidence>
<dbReference type="AlphaFoldDB" id="A0A1V3GB62"/>
<evidence type="ECO:0000256" key="8">
    <source>
        <dbReference type="SAM" id="Phobius"/>
    </source>
</evidence>
<proteinExistence type="inferred from homology"/>
<feature type="transmembrane region" description="Helical" evidence="8">
    <location>
        <begin position="122"/>
        <end position="143"/>
    </location>
</feature>
<keyword evidence="6 8" id="KW-1133">Transmembrane helix</keyword>
<dbReference type="RefSeq" id="WP_077359526.1">
    <property type="nucleotide sequence ID" value="NZ_MQMF01000001.1"/>
</dbReference>
<dbReference type="GO" id="GO:0009847">
    <property type="term" value="P:spore germination"/>
    <property type="evidence" value="ECO:0007669"/>
    <property type="project" value="InterPro"/>
</dbReference>
<protein>
    <submittedName>
        <fullName evidence="9">Uncharacterized protein</fullName>
    </submittedName>
</protein>
<feature type="transmembrane region" description="Helical" evidence="8">
    <location>
        <begin position="94"/>
        <end position="116"/>
    </location>
</feature>
<feature type="transmembrane region" description="Helical" evidence="8">
    <location>
        <begin position="225"/>
        <end position="248"/>
    </location>
</feature>
<dbReference type="PANTHER" id="PTHR34975">
    <property type="entry name" value="SPORE GERMINATION PROTEIN A2"/>
    <property type="match status" value="1"/>
</dbReference>
<feature type="transmembrane region" description="Helical" evidence="8">
    <location>
        <begin position="344"/>
        <end position="362"/>
    </location>
</feature>
<dbReference type="NCBIfam" id="TIGR00912">
    <property type="entry name" value="2A0309"/>
    <property type="match status" value="1"/>
</dbReference>
<accession>A0A1V3GB62</accession>
<keyword evidence="7 8" id="KW-0472">Membrane</keyword>
<evidence type="ECO:0000256" key="2">
    <source>
        <dbReference type="ARBA" id="ARBA00007998"/>
    </source>
</evidence>
<dbReference type="InterPro" id="IPR004761">
    <property type="entry name" value="Spore_GerAB"/>
</dbReference>
<evidence type="ECO:0000313" key="9">
    <source>
        <dbReference type="EMBL" id="OOE14106.1"/>
    </source>
</evidence>
<dbReference type="OrthoDB" id="2380240at2"/>
<feature type="transmembrane region" description="Helical" evidence="8">
    <location>
        <begin position="150"/>
        <end position="172"/>
    </location>
</feature>
<feature type="transmembrane region" description="Helical" evidence="8">
    <location>
        <begin position="192"/>
        <end position="213"/>
    </location>
</feature>
<feature type="transmembrane region" description="Helical" evidence="8">
    <location>
        <begin position="310"/>
        <end position="332"/>
    </location>
</feature>
<evidence type="ECO:0000256" key="7">
    <source>
        <dbReference type="ARBA" id="ARBA00023136"/>
    </source>
</evidence>
<evidence type="ECO:0000256" key="4">
    <source>
        <dbReference type="ARBA" id="ARBA00022544"/>
    </source>
</evidence>
<dbReference type="Pfam" id="PF03845">
    <property type="entry name" value="Spore_permease"/>
    <property type="match status" value="1"/>
</dbReference>
<dbReference type="EMBL" id="MQMF01000001">
    <property type="protein sequence ID" value="OOE14106.1"/>
    <property type="molecule type" value="Genomic_DNA"/>
</dbReference>
<evidence type="ECO:0000256" key="3">
    <source>
        <dbReference type="ARBA" id="ARBA00022448"/>
    </source>
</evidence>
<sequence length="368" mass="42220">MNLNKSKFPPQVHENAKIAPELVFFLVIGAQVGVGILGFVRYIAKFVNQDSWLVVIVGGLGIHLVIWMMFSILNKHGGDIFNIHHQFFGKWLSIPLSMMLSLYYLATAVVVLRTFIEAVQNWMFPGLPTWTLSLIFAGLAYYIVSKGFRVITGIAFFSFVLTVWILFTHYFPIKHGHVINLMPFLDHGLGDFYQAFKVMVLSFIGFEYLLAYYPHIQDPKKAQKWAHFGSASTTVIYLITTISTLMYFSPKQLQGLTWPTLQEWKIVTFPFIERFEYIGISFFGIVILINLALALWASCRGLNRVFDIKIRISVFPVSLILLLAPAFFTTRFQVDELNNYTGKMGYYLFYAYIPLLFIISIFKKGANK</sequence>
<evidence type="ECO:0000313" key="10">
    <source>
        <dbReference type="Proteomes" id="UP000188597"/>
    </source>
</evidence>
<feature type="transmembrane region" description="Helical" evidence="8">
    <location>
        <begin position="277"/>
        <end position="298"/>
    </location>
</feature>
<dbReference type="PANTHER" id="PTHR34975:SF2">
    <property type="entry name" value="SPORE GERMINATION PROTEIN A2"/>
    <property type="match status" value="1"/>
</dbReference>